<accession>A0A7R9BL32</accession>
<dbReference type="EMBL" id="OA882674">
    <property type="protein sequence ID" value="CAD7276478.1"/>
    <property type="molecule type" value="Genomic_DNA"/>
</dbReference>
<dbReference type="Proteomes" id="UP000678499">
    <property type="component" value="Unassembled WGS sequence"/>
</dbReference>
<protein>
    <submittedName>
        <fullName evidence="1">Uncharacterized protein</fullName>
    </submittedName>
</protein>
<sequence>MATATTAWNLLRRDQDFVSLDYMDEVMENARSIISNDEWEKMKSDEGLEERINWETFENLVRYVRLAPVFASVSAFLP</sequence>
<evidence type="ECO:0000313" key="1">
    <source>
        <dbReference type="EMBL" id="CAD7276478.1"/>
    </source>
</evidence>
<keyword evidence="2" id="KW-1185">Reference proteome</keyword>
<evidence type="ECO:0000313" key="2">
    <source>
        <dbReference type="Proteomes" id="UP000678499"/>
    </source>
</evidence>
<gene>
    <name evidence="1" type="ORF">NMOB1V02_LOCUS4240</name>
</gene>
<reference evidence="1" key="1">
    <citation type="submission" date="2020-11" db="EMBL/GenBank/DDBJ databases">
        <authorList>
            <person name="Tran Van P."/>
        </authorList>
    </citation>
    <scope>NUCLEOTIDE SEQUENCE</scope>
</reference>
<organism evidence="1">
    <name type="scientific">Notodromas monacha</name>
    <dbReference type="NCBI Taxonomy" id="399045"/>
    <lineage>
        <taxon>Eukaryota</taxon>
        <taxon>Metazoa</taxon>
        <taxon>Ecdysozoa</taxon>
        <taxon>Arthropoda</taxon>
        <taxon>Crustacea</taxon>
        <taxon>Oligostraca</taxon>
        <taxon>Ostracoda</taxon>
        <taxon>Podocopa</taxon>
        <taxon>Podocopida</taxon>
        <taxon>Cypridocopina</taxon>
        <taxon>Cypridoidea</taxon>
        <taxon>Cyprididae</taxon>
        <taxon>Notodromas</taxon>
    </lineage>
</organism>
<dbReference type="EMBL" id="CAJPEX010000637">
    <property type="protein sequence ID" value="CAG0916630.1"/>
    <property type="molecule type" value="Genomic_DNA"/>
</dbReference>
<name>A0A7R9BL32_9CRUS</name>
<proteinExistence type="predicted"/>
<dbReference type="AlphaFoldDB" id="A0A7R9BL32"/>